<dbReference type="Proteomes" id="UP000030690">
    <property type="component" value="Unassembled WGS sequence"/>
</dbReference>
<reference evidence="3 4" key="2">
    <citation type="submission" date="2013-02" db="EMBL/GenBank/DDBJ databases">
        <title>The Genome Sequence of Plasmodium falciparum Vietnam Oak-Knoll (FVO).</title>
        <authorList>
            <consortium name="The Broad Institute Genome Sequencing Platform"/>
            <consortium name="The Broad Institute Genome Sequencing Center for Infectious Disease"/>
            <person name="Neafsey D."/>
            <person name="Cheeseman I."/>
            <person name="Volkman S."/>
            <person name="Adams J."/>
            <person name="Walker B."/>
            <person name="Young S.K."/>
            <person name="Zeng Q."/>
            <person name="Gargeya S."/>
            <person name="Fitzgerald M."/>
            <person name="Haas B."/>
            <person name="Abouelleil A."/>
            <person name="Alvarado L."/>
            <person name="Arachchi H.M."/>
            <person name="Berlin A.M."/>
            <person name="Chapman S.B."/>
            <person name="Dewar J."/>
            <person name="Goldberg J."/>
            <person name="Griggs A."/>
            <person name="Gujja S."/>
            <person name="Hansen M."/>
            <person name="Howarth C."/>
            <person name="Imamovic A."/>
            <person name="Larimer J."/>
            <person name="McCowan C."/>
            <person name="Murphy C."/>
            <person name="Neiman D."/>
            <person name="Pearson M."/>
            <person name="Priest M."/>
            <person name="Roberts A."/>
            <person name="Saif S."/>
            <person name="Shea T."/>
            <person name="Sisk P."/>
            <person name="Sykes S."/>
            <person name="Wortman J."/>
            <person name="Nusbaum C."/>
            <person name="Birren B."/>
        </authorList>
    </citation>
    <scope>NUCLEOTIDE SEQUENCE [LARGE SCALE GENOMIC DNA]</scope>
    <source>
        <strain evidence="4">Vietnam Oak-Knoll (FVO)</strain>
    </source>
</reference>
<evidence type="ECO:0000256" key="1">
    <source>
        <dbReference type="SAM" id="SignalP"/>
    </source>
</evidence>
<protein>
    <recommendedName>
        <fullName evidence="2">Tryptophan/threonine-rich plasmodium antigen C-terminal domain-containing protein</fullName>
    </recommendedName>
</protein>
<organism evidence="3 4">
    <name type="scientific">Plasmodium falciparum Vietnam Oak-Knoll</name>
    <name type="common">FVO</name>
    <dbReference type="NCBI Taxonomy" id="1036723"/>
    <lineage>
        <taxon>Eukaryota</taxon>
        <taxon>Sar</taxon>
        <taxon>Alveolata</taxon>
        <taxon>Apicomplexa</taxon>
        <taxon>Aconoidasida</taxon>
        <taxon>Haemosporida</taxon>
        <taxon>Plasmodiidae</taxon>
        <taxon>Plasmodium</taxon>
        <taxon>Plasmodium (Laverania)</taxon>
    </lineage>
</organism>
<evidence type="ECO:0000259" key="2">
    <source>
        <dbReference type="Pfam" id="PF12319"/>
    </source>
</evidence>
<evidence type="ECO:0000313" key="3">
    <source>
        <dbReference type="EMBL" id="ETW21008.1"/>
    </source>
</evidence>
<sequence length="276" mass="34513">MIFHKCFKICSLSCTVLWVTAISSIIQPDKQQEKDELSNNFISTEQLLDISEKWKASEWNNMFNHIRNEWEDFYLVLQNDERNILQEKHSNWNEWIQHLENKWGNINENINPEYKTHLLHISLTWNEKQWEHWAYNTLKYFLENDWNIFIQEITEEINTHIDQQWIKWLHEKNSMWLSNDWIIDENSFWEKMIKLDSSKYAWTQDVKQYWIKWKERINHQNFMWNNWIHNKNQVINHMKKDKLEDWAKDKYDSFNKWREIFLQDWTANQKWKQLAK</sequence>
<keyword evidence="1" id="KW-0732">Signal</keyword>
<feature type="signal peptide" evidence="1">
    <location>
        <begin position="1"/>
        <end position="21"/>
    </location>
</feature>
<evidence type="ECO:0000313" key="4">
    <source>
        <dbReference type="Proteomes" id="UP000030690"/>
    </source>
</evidence>
<feature type="chain" id="PRO_5001536017" description="Tryptophan/threonine-rich plasmodium antigen C-terminal domain-containing protein" evidence="1">
    <location>
        <begin position="22"/>
        <end position="276"/>
    </location>
</feature>
<dbReference type="InterPro" id="IPR022089">
    <property type="entry name" value="Plasmodium-antigen_C"/>
</dbReference>
<name>A0A024VDA2_PLAFA</name>
<dbReference type="AlphaFoldDB" id="A0A024VDA2"/>
<reference evidence="3 4" key="1">
    <citation type="submission" date="2013-02" db="EMBL/GenBank/DDBJ databases">
        <title>The Genome Annotation of Plasmodium falciparum Vietnam Oak-Knoll (FVO).</title>
        <authorList>
            <consortium name="The Broad Institute Genome Sequencing Platform"/>
            <consortium name="The Broad Institute Genome Sequencing Center for Infectious Disease"/>
            <person name="Neafsey D."/>
            <person name="Hoffman S."/>
            <person name="Volkman S."/>
            <person name="Rosenthal P."/>
            <person name="Walker B."/>
            <person name="Young S.K."/>
            <person name="Zeng Q."/>
            <person name="Gargeya S."/>
            <person name="Fitzgerald M."/>
            <person name="Haas B."/>
            <person name="Abouelleil A."/>
            <person name="Allen A.W."/>
            <person name="Alvarado L."/>
            <person name="Arachchi H.M."/>
            <person name="Berlin A.M."/>
            <person name="Chapman S.B."/>
            <person name="Gainer-Dewar J."/>
            <person name="Goldberg J."/>
            <person name="Griggs A."/>
            <person name="Gujja S."/>
            <person name="Hansen M."/>
            <person name="Howarth C."/>
            <person name="Imamovic A."/>
            <person name="Ireland A."/>
            <person name="Larimer J."/>
            <person name="McCowan C."/>
            <person name="Murphy C."/>
            <person name="Pearson M."/>
            <person name="Poon T.W."/>
            <person name="Priest M."/>
            <person name="Roberts A."/>
            <person name="Saif S."/>
            <person name="Shea T."/>
            <person name="Sisk P."/>
            <person name="Sykes S."/>
            <person name="Wortman J."/>
            <person name="Nusbaum C."/>
            <person name="Birren B."/>
        </authorList>
    </citation>
    <scope>NUCLEOTIDE SEQUENCE [LARGE SCALE GENOMIC DNA]</scope>
    <source>
        <strain evidence="4">Vietnam Oak-Knoll (FVO)</strain>
    </source>
</reference>
<gene>
    <name evidence="3" type="ORF">PFFVO_00014</name>
</gene>
<accession>A0A024VDA2</accession>
<dbReference type="EMBL" id="KI925007">
    <property type="protein sequence ID" value="ETW21008.1"/>
    <property type="molecule type" value="Genomic_DNA"/>
</dbReference>
<dbReference type="Pfam" id="PF12319">
    <property type="entry name" value="TryThrA_C"/>
    <property type="match status" value="1"/>
</dbReference>
<feature type="domain" description="Tryptophan/threonine-rich plasmodium antigen C-terminal" evidence="2">
    <location>
        <begin position="58"/>
        <end position="273"/>
    </location>
</feature>
<proteinExistence type="predicted"/>
<dbReference type="OrthoDB" id="379457at2759"/>